<dbReference type="EMBL" id="MVGR01000004">
    <property type="protein sequence ID" value="OPF16646.1"/>
    <property type="molecule type" value="Genomic_DNA"/>
</dbReference>
<protein>
    <submittedName>
        <fullName evidence="1">PEP-CTERM sorting domain-containing protein</fullName>
    </submittedName>
</protein>
<organism evidence="1 2">
    <name type="scientific">Microcystis aeruginosa KW</name>
    <dbReference type="NCBI Taxonomy" id="1960155"/>
    <lineage>
        <taxon>Bacteria</taxon>
        <taxon>Bacillati</taxon>
        <taxon>Cyanobacteriota</taxon>
        <taxon>Cyanophyceae</taxon>
        <taxon>Oscillatoriophycideae</taxon>
        <taxon>Chroococcales</taxon>
        <taxon>Microcystaceae</taxon>
        <taxon>Microcystis</taxon>
    </lineage>
</organism>
<proteinExistence type="predicted"/>
<comment type="caution">
    <text evidence="1">The sequence shown here is derived from an EMBL/GenBank/DDBJ whole genome shotgun (WGS) entry which is preliminary data.</text>
</comment>
<sequence length="230" mass="23987">MRGNNLVKLNALNSLAFATGTVTLLLTSVSSVSAYTIYTNRTAWEAALATNPSYKITTDTFSNTISSAQSITLDSGIVSTNSAPPTLPNPPFNNNSVNVVTSGAYDNATQAGTVNSASNTITWQFPAPVWAFGADFFSTNTDRLTLIGNFDGTGNQTILVNNTIGGRDGFLGIVGTAEFSSVVFSNNTTTVDGFEIDNASFATKVPEPNAVVAFAILGGSLFLIKKAKGS</sequence>
<evidence type="ECO:0000313" key="1">
    <source>
        <dbReference type="EMBL" id="OPF16646.1"/>
    </source>
</evidence>
<accession>A0A1V4BQA1</accession>
<dbReference type="RefSeq" id="WP_079207220.1">
    <property type="nucleotide sequence ID" value="NZ_MVGR01000004.1"/>
</dbReference>
<name>A0A1V4BQA1_MICAE</name>
<dbReference type="AlphaFoldDB" id="A0A1V4BQA1"/>
<evidence type="ECO:0000313" key="2">
    <source>
        <dbReference type="Proteomes" id="UP000189835"/>
    </source>
</evidence>
<reference evidence="1 2" key="1">
    <citation type="submission" date="2017-02" db="EMBL/GenBank/DDBJ databases">
        <title>Genome sequence of Microcystis aeruginosa KW.</title>
        <authorList>
            <person name="Oh H.-M."/>
            <person name="Ahn C.-Y."/>
            <person name="Jeong H."/>
            <person name="Srivastava A."/>
            <person name="Lee H.-G."/>
            <person name="Kang S.-R."/>
        </authorList>
    </citation>
    <scope>NUCLEOTIDE SEQUENCE [LARGE SCALE GENOMIC DNA]</scope>
    <source>
        <strain evidence="1 2">KW</strain>
    </source>
</reference>
<gene>
    <name evidence="1" type="ORF">B1L04_10615</name>
</gene>
<dbReference type="Proteomes" id="UP000189835">
    <property type="component" value="Unassembled WGS sequence"/>
</dbReference>